<keyword evidence="9 18" id="KW-0479">Metal-binding</keyword>
<dbReference type="FunFam" id="3.90.420.10:FF:000005">
    <property type="entry name" value="Nitrate reductase"/>
    <property type="match status" value="1"/>
</dbReference>
<dbReference type="GO" id="GO:0006790">
    <property type="term" value="P:sulfur compound metabolic process"/>
    <property type="evidence" value="ECO:0007669"/>
    <property type="project" value="TreeGrafter"/>
</dbReference>
<evidence type="ECO:0000256" key="11">
    <source>
        <dbReference type="ARBA" id="ARBA00022857"/>
    </source>
</evidence>
<comment type="subunit">
    <text evidence="5">Homodimer.</text>
</comment>
<keyword evidence="10" id="KW-0274">FAD</keyword>
<dbReference type="Pfam" id="PF00970">
    <property type="entry name" value="FAD_binding_6"/>
    <property type="match status" value="1"/>
</dbReference>
<dbReference type="Gene3D" id="2.40.30.10">
    <property type="entry name" value="Translation factors"/>
    <property type="match status" value="1"/>
</dbReference>
<dbReference type="Proteomes" id="UP001295740">
    <property type="component" value="Unassembled WGS sequence"/>
</dbReference>
<dbReference type="GO" id="GO:0008482">
    <property type="term" value="F:sulfite oxidase activity"/>
    <property type="evidence" value="ECO:0007669"/>
    <property type="project" value="TreeGrafter"/>
</dbReference>
<dbReference type="InterPro" id="IPR036400">
    <property type="entry name" value="Cyt_B5-like_heme/steroid_sf"/>
</dbReference>
<evidence type="ECO:0000259" key="20">
    <source>
        <dbReference type="PROSITE" id="PS50255"/>
    </source>
</evidence>
<feature type="domain" description="Cytochrome b5 heme-binding" evidence="20">
    <location>
        <begin position="543"/>
        <end position="618"/>
    </location>
</feature>
<name>A0AAI8VQH6_9PEZI</name>
<dbReference type="InterPro" id="IPR022407">
    <property type="entry name" value="OxRdtase_Mopterin_BS"/>
</dbReference>
<dbReference type="InterPro" id="IPR017927">
    <property type="entry name" value="FAD-bd_FR_type"/>
</dbReference>
<comment type="caution">
    <text evidence="22">The sequence shown here is derived from an EMBL/GenBank/DDBJ whole genome shotgun (WGS) entry which is preliminary data.</text>
</comment>
<dbReference type="PIRSF" id="PIRSF000233">
    <property type="entry name" value="Nitr_rd_NADH"/>
    <property type="match status" value="1"/>
</dbReference>
<evidence type="ECO:0000256" key="6">
    <source>
        <dbReference type="ARBA" id="ARBA00022505"/>
    </source>
</evidence>
<comment type="function">
    <text evidence="3 17">Nitrate reductase is a key enzyme involved in the first step of nitrate assimilation in plants, fungi and bacteria.</text>
</comment>
<evidence type="ECO:0000256" key="17">
    <source>
        <dbReference type="PIRNR" id="PIRNR000233"/>
    </source>
</evidence>
<evidence type="ECO:0000313" key="23">
    <source>
        <dbReference type="Proteomes" id="UP001295740"/>
    </source>
</evidence>
<keyword evidence="15" id="KW-1015">Disulfide bond</keyword>
<evidence type="ECO:0000259" key="21">
    <source>
        <dbReference type="PROSITE" id="PS51384"/>
    </source>
</evidence>
<dbReference type="Pfam" id="PF00174">
    <property type="entry name" value="Oxidored_molyb"/>
    <property type="match status" value="1"/>
</dbReference>
<dbReference type="SUPFAM" id="SSF81296">
    <property type="entry name" value="E set domains"/>
    <property type="match status" value="1"/>
</dbReference>
<evidence type="ECO:0000256" key="8">
    <source>
        <dbReference type="ARBA" id="ARBA00022630"/>
    </source>
</evidence>
<dbReference type="SUPFAM" id="SSF56524">
    <property type="entry name" value="Oxidoreductase molybdopterin-binding domain"/>
    <property type="match status" value="1"/>
</dbReference>
<comment type="cofactor">
    <cofactor evidence="1">
        <name>heme</name>
        <dbReference type="ChEBI" id="CHEBI:30413"/>
    </cofactor>
</comment>
<dbReference type="FunFam" id="2.60.40.650:FF:000001">
    <property type="entry name" value="Nitrate reductase"/>
    <property type="match status" value="1"/>
</dbReference>
<keyword evidence="14 17" id="KW-0534">Nitrate assimilation</keyword>
<dbReference type="Pfam" id="PF03404">
    <property type="entry name" value="Mo-co_dimer"/>
    <property type="match status" value="1"/>
</dbReference>
<dbReference type="Gene3D" id="3.90.420.10">
    <property type="entry name" value="Oxidoreductase, molybdopterin-binding domain"/>
    <property type="match status" value="1"/>
</dbReference>
<accession>A0AAI8VQH6</accession>
<dbReference type="GO" id="GO:0043546">
    <property type="term" value="F:molybdopterin cofactor binding"/>
    <property type="evidence" value="ECO:0007669"/>
    <property type="project" value="InterPro"/>
</dbReference>
<evidence type="ECO:0000256" key="14">
    <source>
        <dbReference type="ARBA" id="ARBA00023063"/>
    </source>
</evidence>
<dbReference type="Gene3D" id="3.10.120.10">
    <property type="entry name" value="Cytochrome b5-like heme/steroid binding domain"/>
    <property type="match status" value="1"/>
</dbReference>
<keyword evidence="7" id="KW-0349">Heme</keyword>
<dbReference type="PROSITE" id="PS50255">
    <property type="entry name" value="CYTOCHROME_B5_2"/>
    <property type="match status" value="1"/>
</dbReference>
<dbReference type="InterPro" id="IPR000572">
    <property type="entry name" value="OxRdtase_Mopterin-bd_dom"/>
</dbReference>
<dbReference type="PRINTS" id="PR00363">
    <property type="entry name" value="CYTOCHROMEB5"/>
</dbReference>
<comment type="cofactor">
    <cofactor evidence="18">
        <name>Mo-molybdopterin</name>
        <dbReference type="ChEBI" id="CHEBI:71302"/>
    </cofactor>
    <text evidence="18">Binds 1 Mo-molybdopterin (Mo-MPT) cofactor per subunit.</text>
</comment>
<dbReference type="CDD" id="cd06183">
    <property type="entry name" value="cyt_b5_reduct_like"/>
    <property type="match status" value="1"/>
</dbReference>
<feature type="binding site" evidence="18">
    <location>
        <position position="176"/>
    </location>
    <ligand>
        <name>Mo-molybdopterin</name>
        <dbReference type="ChEBI" id="CHEBI:71302"/>
    </ligand>
    <ligandPart>
        <name>Mo</name>
        <dbReference type="ChEBI" id="CHEBI:28685"/>
    </ligandPart>
</feature>
<protein>
    <recommendedName>
        <fullName evidence="17">Nitrate reductase</fullName>
    </recommendedName>
</protein>
<evidence type="ECO:0000313" key="22">
    <source>
        <dbReference type="EMBL" id="CAJ2512191.1"/>
    </source>
</evidence>
<dbReference type="GO" id="GO:0042128">
    <property type="term" value="P:nitrate assimilation"/>
    <property type="evidence" value="ECO:0007669"/>
    <property type="project" value="UniProtKB-KW"/>
</dbReference>
<comment type="catalytic activity">
    <reaction evidence="16">
        <text>nitrite + NADP(+) + H2O = nitrate + NADPH + H(+)</text>
        <dbReference type="Rhea" id="RHEA:19061"/>
        <dbReference type="ChEBI" id="CHEBI:15377"/>
        <dbReference type="ChEBI" id="CHEBI:15378"/>
        <dbReference type="ChEBI" id="CHEBI:16301"/>
        <dbReference type="ChEBI" id="CHEBI:17632"/>
        <dbReference type="ChEBI" id="CHEBI:57783"/>
        <dbReference type="ChEBI" id="CHEBI:58349"/>
        <dbReference type="EC" id="1.7.1.3"/>
    </reaction>
</comment>
<dbReference type="Gene3D" id="3.40.50.80">
    <property type="entry name" value="Nucleotide-binding domain of ferredoxin-NADP reductase (FNR) module"/>
    <property type="match status" value="1"/>
</dbReference>
<keyword evidence="12" id="KW-0560">Oxidoreductase</keyword>
<dbReference type="PRINTS" id="PR00406">
    <property type="entry name" value="CYTB5RDTASE"/>
</dbReference>
<evidence type="ECO:0000256" key="3">
    <source>
        <dbReference type="ARBA" id="ARBA00003838"/>
    </source>
</evidence>
<comment type="similarity">
    <text evidence="4 17">Belongs to the nitrate reductase family.</text>
</comment>
<comment type="cofactor">
    <cofactor evidence="2">
        <name>FAD</name>
        <dbReference type="ChEBI" id="CHEBI:57692"/>
    </cofactor>
</comment>
<sequence length="905" mass="100989">MEVSSPSDSLQKGPHTSSNPQLPPSPPDSTKVSSASSRRNSNSEIAESPCHVDRSGNKASRCYPLPPRCKPDNKVLAEDLKTPDNHVVRDPRLIRLTGIHPFNVEAPLSELFDEGFLTSKDLHYVRNHGLVPKVEDTEIMDWEYTIEGEVENPIRMNLEQLIKDYEQITYPVTLVCAGNRRKEQNVVRKTKGFSWGPAGLSTALWTGVVIGDLLKAARPKRGAKYVCFEGADRLPNGYYGTSIKLNWAMDPNRGVVVAHKMNGEMLAPDHGKPLRIIIPGQIGGRSVKWLKKIIVTREPSDNWYHIYDNRVLPTMISPEMSADLPDTWKDERHAIYDLNTNSATCYPAHDEKLPLGQGLKSYKARGYAYAGGGRRITRVEITLNKGKTWLLANISYPEDEYRLAPEGEELFGGRLDMSWRESCFCWCFWDLDIPVSQLQESDDIMVRAMDDAMMVQPRDMYWSVLGMMNNPWFRVVIHKEGHTLRFEHPTQPALMPGGWMERVKKAGGNLSNGYWGEKLSGEDAATVEEEPAKEICMINKEVTRTITIDEFRNHGGEVEPWFVVNGEVYDGTKFLEGHPGGSVSIFGAAGQDASEEFLAIHSENAKAMMVDYHIGSLDEASLALLTDRESEVLEGVAVRENFLQSKVWSKAVLSGKKKISADTKIFTFNLEHAEQLVGLPIGQHLMVRLRDPATREAIIRSYTPISKNTERGKLDVLVKVYHDTPARKGGQMTQALDALPIGHAVDFKGPIGKFEYLGRGACTVAGRPRQVRRFVMVCAGSGITPIFQVLRAVLADRDDPTRCVVLDGNRVEEDILCRADLDAMVYGDGNEHRCRLLHTLTRPGPDWTGLRGRLSAELFEKEVGRGPAGDGGEDLVLICGPEALEKSVHAIFTGLGWKDDDLLFF</sequence>
<evidence type="ECO:0000256" key="15">
    <source>
        <dbReference type="ARBA" id="ARBA00023157"/>
    </source>
</evidence>
<evidence type="ECO:0000256" key="2">
    <source>
        <dbReference type="ARBA" id="ARBA00001974"/>
    </source>
</evidence>
<evidence type="ECO:0000256" key="13">
    <source>
        <dbReference type="ARBA" id="ARBA00023004"/>
    </source>
</evidence>
<evidence type="ECO:0000256" key="10">
    <source>
        <dbReference type="ARBA" id="ARBA00022827"/>
    </source>
</evidence>
<evidence type="ECO:0000256" key="7">
    <source>
        <dbReference type="ARBA" id="ARBA00022617"/>
    </source>
</evidence>
<gene>
    <name evidence="22" type="ORF">KHLLAP_LOCUS12659</name>
</gene>
<dbReference type="Pfam" id="PF00175">
    <property type="entry name" value="NAD_binding_1"/>
    <property type="match status" value="1"/>
</dbReference>
<dbReference type="PROSITE" id="PS00191">
    <property type="entry name" value="CYTOCHROME_B5_1"/>
    <property type="match status" value="1"/>
</dbReference>
<evidence type="ECO:0000256" key="5">
    <source>
        <dbReference type="ARBA" id="ARBA00011738"/>
    </source>
</evidence>
<dbReference type="Gene3D" id="2.60.40.650">
    <property type="match status" value="1"/>
</dbReference>
<feature type="compositionally biased region" description="Low complexity" evidence="19">
    <location>
        <begin position="33"/>
        <end position="48"/>
    </location>
</feature>
<evidence type="ECO:0000256" key="9">
    <source>
        <dbReference type="ARBA" id="ARBA00022723"/>
    </source>
</evidence>
<evidence type="ECO:0000256" key="1">
    <source>
        <dbReference type="ARBA" id="ARBA00001971"/>
    </source>
</evidence>
<keyword evidence="11" id="KW-0521">NADP</keyword>
<dbReference type="FunFam" id="3.10.120.10:FF:000016">
    <property type="entry name" value="Nitrate reductase"/>
    <property type="match status" value="1"/>
</dbReference>
<dbReference type="PROSITE" id="PS51384">
    <property type="entry name" value="FAD_FR"/>
    <property type="match status" value="1"/>
</dbReference>
<organism evidence="22 23">
    <name type="scientific">Anthostomella pinea</name>
    <dbReference type="NCBI Taxonomy" id="933095"/>
    <lineage>
        <taxon>Eukaryota</taxon>
        <taxon>Fungi</taxon>
        <taxon>Dikarya</taxon>
        <taxon>Ascomycota</taxon>
        <taxon>Pezizomycotina</taxon>
        <taxon>Sordariomycetes</taxon>
        <taxon>Xylariomycetidae</taxon>
        <taxon>Xylariales</taxon>
        <taxon>Xylariaceae</taxon>
        <taxon>Anthostomella</taxon>
    </lineage>
</organism>
<dbReference type="InterPro" id="IPR014756">
    <property type="entry name" value="Ig_E-set"/>
</dbReference>
<dbReference type="SMART" id="SM01117">
    <property type="entry name" value="Cyt-b5"/>
    <property type="match status" value="1"/>
</dbReference>
<evidence type="ECO:0000256" key="19">
    <source>
        <dbReference type="SAM" id="MobiDB-lite"/>
    </source>
</evidence>
<dbReference type="InterPro" id="IPR001199">
    <property type="entry name" value="Cyt_B5-like_heme/steroid-bd"/>
</dbReference>
<dbReference type="InterPro" id="IPR001433">
    <property type="entry name" value="OxRdtase_FAD/NAD-bd"/>
</dbReference>
<dbReference type="GO" id="GO:0020037">
    <property type="term" value="F:heme binding"/>
    <property type="evidence" value="ECO:0007669"/>
    <property type="project" value="InterPro"/>
</dbReference>
<dbReference type="InterPro" id="IPR039261">
    <property type="entry name" value="FNR_nucleotide-bd"/>
</dbReference>
<dbReference type="SUPFAM" id="SSF55856">
    <property type="entry name" value="Cytochrome b5-like heme/steroid binding domain"/>
    <property type="match status" value="1"/>
</dbReference>
<dbReference type="InterPro" id="IPR036374">
    <property type="entry name" value="OxRdtase_Mopterin-bd_sf"/>
</dbReference>
<dbReference type="Pfam" id="PF00173">
    <property type="entry name" value="Cyt-b5"/>
    <property type="match status" value="1"/>
</dbReference>
<dbReference type="InterPro" id="IPR008333">
    <property type="entry name" value="Cbr1-like_FAD-bd_dom"/>
</dbReference>
<dbReference type="EMBL" id="CAUWAG010000019">
    <property type="protein sequence ID" value="CAJ2512191.1"/>
    <property type="molecule type" value="Genomic_DNA"/>
</dbReference>
<keyword evidence="8" id="KW-0285">Flavoprotein</keyword>
<dbReference type="InterPro" id="IPR008335">
    <property type="entry name" value="Mopterin_OxRdtase_euk"/>
</dbReference>
<evidence type="ECO:0000256" key="18">
    <source>
        <dbReference type="PIRSR" id="PIRSR000233-1"/>
    </source>
</evidence>
<dbReference type="GO" id="GO:0030151">
    <property type="term" value="F:molybdenum ion binding"/>
    <property type="evidence" value="ECO:0007669"/>
    <property type="project" value="InterPro"/>
</dbReference>
<keyword evidence="23" id="KW-1185">Reference proteome</keyword>
<feature type="compositionally biased region" description="Polar residues" evidence="19">
    <location>
        <begin position="1"/>
        <end position="20"/>
    </location>
</feature>
<reference evidence="22" key="1">
    <citation type="submission" date="2023-10" db="EMBL/GenBank/DDBJ databases">
        <authorList>
            <person name="Hackl T."/>
        </authorList>
    </citation>
    <scope>NUCLEOTIDE SEQUENCE</scope>
</reference>
<dbReference type="PANTHER" id="PTHR19372:SF7">
    <property type="entry name" value="SULFITE OXIDASE, MITOCHONDRIAL"/>
    <property type="match status" value="1"/>
</dbReference>
<keyword evidence="13" id="KW-0408">Iron</keyword>
<feature type="domain" description="FAD-binding FR-type" evidence="21">
    <location>
        <begin position="646"/>
        <end position="757"/>
    </location>
</feature>
<dbReference type="PANTHER" id="PTHR19372">
    <property type="entry name" value="SULFITE REDUCTASE"/>
    <property type="match status" value="1"/>
</dbReference>
<dbReference type="InterPro" id="IPR012137">
    <property type="entry name" value="Nitr_rd_NADH"/>
</dbReference>
<feature type="region of interest" description="Disordered" evidence="19">
    <location>
        <begin position="1"/>
        <end position="67"/>
    </location>
</feature>
<dbReference type="AlphaFoldDB" id="A0AAI8VQH6"/>
<dbReference type="SUPFAM" id="SSF52343">
    <property type="entry name" value="Ferredoxin reductase-like, C-terminal NADP-linked domain"/>
    <property type="match status" value="1"/>
</dbReference>
<dbReference type="SUPFAM" id="SSF63380">
    <property type="entry name" value="Riboflavin synthase domain-like"/>
    <property type="match status" value="1"/>
</dbReference>
<dbReference type="GO" id="GO:0006809">
    <property type="term" value="P:nitric oxide biosynthetic process"/>
    <property type="evidence" value="ECO:0007669"/>
    <property type="project" value="InterPro"/>
</dbReference>
<dbReference type="PRINTS" id="PR00407">
    <property type="entry name" value="EUMOPTERIN"/>
</dbReference>
<keyword evidence="6 18" id="KW-0500">Molybdenum</keyword>
<evidence type="ECO:0000256" key="12">
    <source>
        <dbReference type="ARBA" id="ARBA00023002"/>
    </source>
</evidence>
<dbReference type="InterPro" id="IPR018506">
    <property type="entry name" value="Cyt_B5_heme-BS"/>
</dbReference>
<dbReference type="PROSITE" id="PS00559">
    <property type="entry name" value="MOLYBDOPTERIN_EUK"/>
    <property type="match status" value="1"/>
</dbReference>
<evidence type="ECO:0000256" key="4">
    <source>
        <dbReference type="ARBA" id="ARBA00006253"/>
    </source>
</evidence>
<dbReference type="GO" id="GO:0050464">
    <property type="term" value="F:nitrate reductase (NADPH) activity"/>
    <property type="evidence" value="ECO:0007669"/>
    <property type="project" value="UniProtKB-EC"/>
</dbReference>
<dbReference type="InterPro" id="IPR005066">
    <property type="entry name" value="MoCF_OxRdtse_dimer"/>
</dbReference>
<dbReference type="InterPro" id="IPR017938">
    <property type="entry name" value="Riboflavin_synthase-like_b-brl"/>
</dbReference>
<proteinExistence type="inferred from homology"/>
<evidence type="ECO:0000256" key="16">
    <source>
        <dbReference type="ARBA" id="ARBA00049155"/>
    </source>
</evidence>